<gene>
    <name evidence="2" type="ORF">UFOVP1374_5</name>
</gene>
<feature type="region of interest" description="Disordered" evidence="1">
    <location>
        <begin position="80"/>
        <end position="101"/>
    </location>
</feature>
<feature type="region of interest" description="Disordered" evidence="1">
    <location>
        <begin position="1"/>
        <end position="27"/>
    </location>
</feature>
<dbReference type="EMBL" id="LR797321">
    <property type="protein sequence ID" value="CAB4202227.1"/>
    <property type="molecule type" value="Genomic_DNA"/>
</dbReference>
<accession>A0A6J5S1I1</accession>
<reference evidence="2" key="1">
    <citation type="submission" date="2020-05" db="EMBL/GenBank/DDBJ databases">
        <authorList>
            <person name="Chiriac C."/>
            <person name="Salcher M."/>
            <person name="Ghai R."/>
            <person name="Kavagutti S V."/>
        </authorList>
    </citation>
    <scope>NUCLEOTIDE SEQUENCE</scope>
</reference>
<name>A0A6J5S1I1_9CAUD</name>
<proteinExistence type="predicted"/>
<feature type="compositionally biased region" description="Basic residues" evidence="1">
    <location>
        <begin position="8"/>
        <end position="23"/>
    </location>
</feature>
<organism evidence="2">
    <name type="scientific">uncultured Caudovirales phage</name>
    <dbReference type="NCBI Taxonomy" id="2100421"/>
    <lineage>
        <taxon>Viruses</taxon>
        <taxon>Duplodnaviria</taxon>
        <taxon>Heunggongvirae</taxon>
        <taxon>Uroviricota</taxon>
        <taxon>Caudoviricetes</taxon>
        <taxon>Peduoviridae</taxon>
        <taxon>Maltschvirus</taxon>
        <taxon>Maltschvirus maltsch</taxon>
    </lineage>
</organism>
<sequence>MQDNILTPKHRKGKKPVKVRKPSKPIDGINHRLLREQAEAAAQAEAKAVELVEAVPEDDAPPTREELEAKAKELGIRFDGRTGDKKLGQLIQDRLSAPTGE</sequence>
<evidence type="ECO:0008006" key="3">
    <source>
        <dbReference type="Google" id="ProtNLM"/>
    </source>
</evidence>
<protein>
    <recommendedName>
        <fullName evidence="3">Rho termination factor, N-terminal</fullName>
    </recommendedName>
</protein>
<evidence type="ECO:0000256" key="1">
    <source>
        <dbReference type="SAM" id="MobiDB-lite"/>
    </source>
</evidence>
<evidence type="ECO:0000313" key="2">
    <source>
        <dbReference type="EMBL" id="CAB4202227.1"/>
    </source>
</evidence>